<dbReference type="AlphaFoldDB" id="A0A9D1K0J4"/>
<evidence type="ECO:0000256" key="5">
    <source>
        <dbReference type="ARBA" id="ARBA00022723"/>
    </source>
</evidence>
<evidence type="ECO:0000259" key="8">
    <source>
        <dbReference type="PROSITE" id="PS51379"/>
    </source>
</evidence>
<dbReference type="InterPro" id="IPR007160">
    <property type="entry name" value="DUF362"/>
</dbReference>
<keyword evidence="5" id="KW-0479">Metal-binding</keyword>
<proteinExistence type="predicted"/>
<protein>
    <recommendedName>
        <fullName evidence="3">Ferredoxin</fullName>
    </recommendedName>
</protein>
<dbReference type="Pfam" id="PF04015">
    <property type="entry name" value="DUF362"/>
    <property type="match status" value="1"/>
</dbReference>
<evidence type="ECO:0000256" key="2">
    <source>
        <dbReference type="ARBA" id="ARBA00003532"/>
    </source>
</evidence>
<comment type="cofactor">
    <cofactor evidence="1">
        <name>[4Fe-4S] cluster</name>
        <dbReference type="ChEBI" id="CHEBI:49883"/>
    </cofactor>
</comment>
<keyword evidence="7" id="KW-0411">Iron-sulfur</keyword>
<dbReference type="Proteomes" id="UP000824002">
    <property type="component" value="Unassembled WGS sequence"/>
</dbReference>
<evidence type="ECO:0000256" key="4">
    <source>
        <dbReference type="ARBA" id="ARBA00022485"/>
    </source>
</evidence>
<dbReference type="InterPro" id="IPR050157">
    <property type="entry name" value="PSI_iron-sulfur_center"/>
</dbReference>
<dbReference type="Gene3D" id="3.30.70.20">
    <property type="match status" value="1"/>
</dbReference>
<reference evidence="9" key="1">
    <citation type="submission" date="2020-10" db="EMBL/GenBank/DDBJ databases">
        <authorList>
            <person name="Gilroy R."/>
        </authorList>
    </citation>
    <scope>NUCLEOTIDE SEQUENCE</scope>
    <source>
        <strain evidence="9">CHK199-13235</strain>
    </source>
</reference>
<comment type="caution">
    <text evidence="9">The sequence shown here is derived from an EMBL/GenBank/DDBJ whole genome shotgun (WGS) entry which is preliminary data.</text>
</comment>
<dbReference type="PROSITE" id="PS51379">
    <property type="entry name" value="4FE4S_FER_2"/>
    <property type="match status" value="2"/>
</dbReference>
<gene>
    <name evidence="9" type="ORF">IAB51_13150</name>
</gene>
<dbReference type="InterPro" id="IPR017900">
    <property type="entry name" value="4Fe4S_Fe_S_CS"/>
</dbReference>
<dbReference type="PANTHER" id="PTHR24960:SF79">
    <property type="entry name" value="PHOTOSYSTEM I IRON-SULFUR CENTER"/>
    <property type="match status" value="1"/>
</dbReference>
<feature type="domain" description="4Fe-4S ferredoxin-type" evidence="8">
    <location>
        <begin position="344"/>
        <end position="372"/>
    </location>
</feature>
<dbReference type="PROSITE" id="PS00198">
    <property type="entry name" value="4FE4S_FER_1"/>
    <property type="match status" value="1"/>
</dbReference>
<dbReference type="GO" id="GO:0051539">
    <property type="term" value="F:4 iron, 4 sulfur cluster binding"/>
    <property type="evidence" value="ECO:0007669"/>
    <property type="project" value="UniProtKB-KW"/>
</dbReference>
<keyword evidence="4" id="KW-0004">4Fe-4S</keyword>
<dbReference type="GO" id="GO:0046872">
    <property type="term" value="F:metal ion binding"/>
    <property type="evidence" value="ECO:0007669"/>
    <property type="project" value="UniProtKB-KW"/>
</dbReference>
<dbReference type="PANTHER" id="PTHR24960">
    <property type="entry name" value="PHOTOSYSTEM I IRON-SULFUR CENTER-RELATED"/>
    <property type="match status" value="1"/>
</dbReference>
<dbReference type="SUPFAM" id="SSF54862">
    <property type="entry name" value="4Fe-4S ferredoxins"/>
    <property type="match status" value="1"/>
</dbReference>
<sequence length="378" mass="41730">MVANQFVSKYDPKLVQQAVDRLFALLRMDEKIDPSWRVCIKPNLLMKRRPEEGTTTHPAVVRAVIRHLQALGVENITIADSPGGVYTKAALTGIYQASGMEEVAKETGAALNFDLGTTHCPQPEGVMCRAFDLINPVAQADFVISIAKLKSHCMTGLSGGVKNLFGCIPGLTKPEFHWRYPKEDDFCNMLLDLCQTVKPGLTFVDAIVSMEGDGPSSGDLRETGLLLAADDPYQLDMVLSHVIGREPETIATIRNAVKRGLCPADYNQVPQIGSEPPVFRDFKMPKSRTVDFQSNIPKPLRGIAKPVIDRFFTPRPVINEKICIGCGKCAESCPPHTISVVNRKAVINRQNCIKCYCCHEMCPVHAISVKRSRILEKL</sequence>
<dbReference type="Pfam" id="PF13237">
    <property type="entry name" value="Fer4_10"/>
    <property type="match status" value="1"/>
</dbReference>
<feature type="domain" description="4Fe-4S ferredoxin-type" evidence="8">
    <location>
        <begin position="314"/>
        <end position="343"/>
    </location>
</feature>
<evidence type="ECO:0000256" key="1">
    <source>
        <dbReference type="ARBA" id="ARBA00001966"/>
    </source>
</evidence>
<dbReference type="InterPro" id="IPR017896">
    <property type="entry name" value="4Fe4S_Fe-S-bd"/>
</dbReference>
<evidence type="ECO:0000313" key="10">
    <source>
        <dbReference type="Proteomes" id="UP000824002"/>
    </source>
</evidence>
<dbReference type="EMBL" id="DVJP01000085">
    <property type="protein sequence ID" value="HIS77724.1"/>
    <property type="molecule type" value="Genomic_DNA"/>
</dbReference>
<reference evidence="9" key="2">
    <citation type="journal article" date="2021" name="PeerJ">
        <title>Extensive microbial diversity within the chicken gut microbiome revealed by metagenomics and culture.</title>
        <authorList>
            <person name="Gilroy R."/>
            <person name="Ravi A."/>
            <person name="Getino M."/>
            <person name="Pursley I."/>
            <person name="Horton D.L."/>
            <person name="Alikhan N.F."/>
            <person name="Baker D."/>
            <person name="Gharbi K."/>
            <person name="Hall N."/>
            <person name="Watson M."/>
            <person name="Adriaenssens E.M."/>
            <person name="Foster-Nyarko E."/>
            <person name="Jarju S."/>
            <person name="Secka A."/>
            <person name="Antonio M."/>
            <person name="Oren A."/>
            <person name="Chaudhuri R.R."/>
            <person name="La Ragione R."/>
            <person name="Hildebrand F."/>
            <person name="Pallen M.J."/>
        </authorList>
    </citation>
    <scope>NUCLEOTIDE SEQUENCE</scope>
    <source>
        <strain evidence="9">CHK199-13235</strain>
    </source>
</reference>
<accession>A0A9D1K0J4</accession>
<evidence type="ECO:0000256" key="6">
    <source>
        <dbReference type="ARBA" id="ARBA00023004"/>
    </source>
</evidence>
<keyword evidence="6" id="KW-0408">Iron</keyword>
<name>A0A9D1K0J4_9FIRM</name>
<evidence type="ECO:0000313" key="9">
    <source>
        <dbReference type="EMBL" id="HIS77724.1"/>
    </source>
</evidence>
<comment type="function">
    <text evidence="2">Ferredoxins are iron-sulfur proteins that transfer electrons in a wide variety of metabolic reactions.</text>
</comment>
<evidence type="ECO:0000256" key="7">
    <source>
        <dbReference type="ARBA" id="ARBA00023014"/>
    </source>
</evidence>
<organism evidence="9 10">
    <name type="scientific">Candidatus Merdivicinus excrementipullorum</name>
    <dbReference type="NCBI Taxonomy" id="2840867"/>
    <lineage>
        <taxon>Bacteria</taxon>
        <taxon>Bacillati</taxon>
        <taxon>Bacillota</taxon>
        <taxon>Clostridia</taxon>
        <taxon>Eubacteriales</taxon>
        <taxon>Oscillospiraceae</taxon>
        <taxon>Oscillospiraceae incertae sedis</taxon>
        <taxon>Candidatus Merdivicinus</taxon>
    </lineage>
</organism>
<evidence type="ECO:0000256" key="3">
    <source>
        <dbReference type="ARBA" id="ARBA00013529"/>
    </source>
</evidence>